<feature type="domain" description="Lipocalin/cytosolic fatty-acid binding" evidence="3">
    <location>
        <begin position="40"/>
        <end position="184"/>
    </location>
</feature>
<comment type="subunit">
    <text evidence="2">Homodimer.</text>
</comment>
<keyword evidence="2" id="KW-0449">Lipoprotein</keyword>
<dbReference type="InterPro" id="IPR000566">
    <property type="entry name" value="Lipocln_cytosolic_FA-bd_dom"/>
</dbReference>
<dbReference type="Gene3D" id="2.40.128.20">
    <property type="match status" value="1"/>
</dbReference>
<evidence type="ECO:0000313" key="5">
    <source>
        <dbReference type="Proteomes" id="UP001597110"/>
    </source>
</evidence>
<accession>A0ABW2YIJ6</accession>
<comment type="similarity">
    <text evidence="1 2">Belongs to the calycin superfamily. Lipocalin family.</text>
</comment>
<dbReference type="Pfam" id="PF08212">
    <property type="entry name" value="Lipocalin_2"/>
    <property type="match status" value="1"/>
</dbReference>
<dbReference type="PANTHER" id="PTHR10612:SF34">
    <property type="entry name" value="APOLIPOPROTEIN D"/>
    <property type="match status" value="1"/>
</dbReference>
<dbReference type="PIRSF" id="PIRSF036893">
    <property type="entry name" value="Lipocalin_ApoD"/>
    <property type="match status" value="1"/>
</dbReference>
<dbReference type="InterPro" id="IPR012674">
    <property type="entry name" value="Calycin"/>
</dbReference>
<comment type="caution">
    <text evidence="4">The sequence shown here is derived from an EMBL/GenBank/DDBJ whole genome shotgun (WGS) entry which is preliminary data.</text>
</comment>
<evidence type="ECO:0000256" key="1">
    <source>
        <dbReference type="ARBA" id="ARBA00006889"/>
    </source>
</evidence>
<keyword evidence="5" id="KW-1185">Reference proteome</keyword>
<name>A0ABW2YIJ6_9GAMM</name>
<dbReference type="PROSITE" id="PS00213">
    <property type="entry name" value="LIPOCALIN"/>
    <property type="match status" value="1"/>
</dbReference>
<keyword evidence="2" id="KW-0446">Lipid-binding</keyword>
<proteinExistence type="inferred from homology"/>
<dbReference type="InterPro" id="IPR047202">
    <property type="entry name" value="Lipocalin_Blc-like_dom"/>
</dbReference>
<organism evidence="4 5">
    <name type="scientific">Lysobacter brunescens</name>
    <dbReference type="NCBI Taxonomy" id="262323"/>
    <lineage>
        <taxon>Bacteria</taxon>
        <taxon>Pseudomonadati</taxon>
        <taxon>Pseudomonadota</taxon>
        <taxon>Gammaproteobacteria</taxon>
        <taxon>Lysobacterales</taxon>
        <taxon>Lysobacteraceae</taxon>
        <taxon>Lysobacter</taxon>
    </lineage>
</organism>
<dbReference type="EMBL" id="JBHTIF010000002">
    <property type="protein sequence ID" value="MFD0726334.1"/>
    <property type="molecule type" value="Genomic_DNA"/>
</dbReference>
<dbReference type="InterPro" id="IPR002446">
    <property type="entry name" value="Lipocalin_bac"/>
</dbReference>
<dbReference type="SUPFAM" id="SSF50814">
    <property type="entry name" value="Lipocalins"/>
    <property type="match status" value="1"/>
</dbReference>
<evidence type="ECO:0000259" key="3">
    <source>
        <dbReference type="Pfam" id="PF08212"/>
    </source>
</evidence>
<feature type="chain" id="PRO_5045016164" description="Outer membrane lipoprotein Blc" evidence="2">
    <location>
        <begin position="31"/>
        <end position="188"/>
    </location>
</feature>
<comment type="subcellular location">
    <subcellularLocation>
        <location evidence="2">Cell outer membrane</location>
    </subcellularLocation>
</comment>
<keyword evidence="2" id="KW-0732">Signal</keyword>
<sequence>MRSIAFVTSLVSRSVALSFALACAFPTAHAAEPVASVEQLDITRYAGEWHEIARLPLFYQRKCKSEITAQYTLRDDGLIGVRNRCRDEDGELDEVEGIARQVADHPGRLEVRFAPDWLSWLPLTWADYWVIALDPDYQWAMVGEPGHEYLWILSRTPDMPRARFEELKARAVAMGYDLDALIVSAPLR</sequence>
<dbReference type="PRINTS" id="PR01171">
    <property type="entry name" value="BCTLIPOCALIN"/>
</dbReference>
<comment type="function">
    <text evidence="2">Involved in the storage or transport of lipids necessary for membrane maintenance under stressful conditions. Displays a binding preference for lysophospholipids.</text>
</comment>
<dbReference type="Proteomes" id="UP001597110">
    <property type="component" value="Unassembled WGS sequence"/>
</dbReference>
<dbReference type="InterPro" id="IPR022272">
    <property type="entry name" value="Lipocalin_CS"/>
</dbReference>
<dbReference type="RefSeq" id="WP_386824155.1">
    <property type="nucleotide sequence ID" value="NZ_JBHTIF010000002.1"/>
</dbReference>
<dbReference type="InterPro" id="IPR022271">
    <property type="entry name" value="Lipocalin_ApoD"/>
</dbReference>
<protein>
    <recommendedName>
        <fullName evidence="2">Outer membrane lipoprotein Blc</fullName>
    </recommendedName>
</protein>
<keyword evidence="2" id="KW-0998">Cell outer membrane</keyword>
<evidence type="ECO:0000313" key="4">
    <source>
        <dbReference type="EMBL" id="MFD0726334.1"/>
    </source>
</evidence>
<feature type="signal peptide" evidence="2">
    <location>
        <begin position="1"/>
        <end position="30"/>
    </location>
</feature>
<reference evidence="5" key="1">
    <citation type="journal article" date="2019" name="Int. J. Syst. Evol. Microbiol.">
        <title>The Global Catalogue of Microorganisms (GCM) 10K type strain sequencing project: providing services to taxonomists for standard genome sequencing and annotation.</title>
        <authorList>
            <consortium name="The Broad Institute Genomics Platform"/>
            <consortium name="The Broad Institute Genome Sequencing Center for Infectious Disease"/>
            <person name="Wu L."/>
            <person name="Ma J."/>
        </authorList>
    </citation>
    <scope>NUCLEOTIDE SEQUENCE [LARGE SCALE GENOMIC DNA]</scope>
    <source>
        <strain evidence="5">CCUG 55585</strain>
    </source>
</reference>
<gene>
    <name evidence="4" type="ORF">ACFQ0E_12100</name>
</gene>
<keyword evidence="2" id="KW-0472">Membrane</keyword>
<dbReference type="CDD" id="cd19438">
    <property type="entry name" value="lipocalin_Blc-like"/>
    <property type="match status" value="1"/>
</dbReference>
<dbReference type="PANTHER" id="PTHR10612">
    <property type="entry name" value="APOLIPOPROTEIN D"/>
    <property type="match status" value="1"/>
</dbReference>
<evidence type="ECO:0000256" key="2">
    <source>
        <dbReference type="PIRNR" id="PIRNR036893"/>
    </source>
</evidence>